<evidence type="ECO:0000313" key="3">
    <source>
        <dbReference type="Proteomes" id="UP000263753"/>
    </source>
</evidence>
<dbReference type="RefSeq" id="WP_087514169.1">
    <property type="nucleotide sequence ID" value="NZ_CP032134.1"/>
</dbReference>
<protein>
    <submittedName>
        <fullName evidence="2">DUF2236 domain-containing protein</fullName>
    </submittedName>
</protein>
<evidence type="ECO:0000313" key="2">
    <source>
        <dbReference type="EMBL" id="AXY55434.1"/>
    </source>
</evidence>
<sequence>MQTLNRPSRLAAFEDIPQFSLKSKILSYMADQEVSPSFEEYQALNRALQSGDDAMDTVMQWVVQNPKEHRQYFETALYKGLDQLPHEMPVLTDFFRKVEQKPEWYDQQKIDDALRFTYRLGVNNGFILRDLSLMTGYMYPGFNQPLVLTGALKKQAGTRLAETTKWWIDITEEKGFERFNKGFTSTIYVRFIHSLVRYHLGKSEKWDADTWGIPINQFDQAMTNIAFSGVVLIGIRALGIFPSKQEVDSFLHFWKYAGWLMGIDEKWLVNKESDGWKLIYWMHFAHPKSDESSVSLGSSLSKEPFERQYRYMRPLQQKLAYRQHLEVTQFFIGRKKMRQLGLKQRPAAWFAYYLIARNLLLYTGARHSSKIDDFLLRNGRNVQKLGLALYSSKAKQLASMHQH</sequence>
<name>A0A3B7LU25_9GAMM</name>
<proteinExistence type="predicted"/>
<accession>A0A3B7LU25</accession>
<feature type="domain" description="ER-bound oxygenase mpaB/mpaB'/Rubber oxygenase catalytic" evidence="1">
    <location>
        <begin position="122"/>
        <end position="355"/>
    </location>
</feature>
<reference evidence="3" key="1">
    <citation type="submission" date="2018-09" db="EMBL/GenBank/DDBJ databases">
        <title>The complete genome of Acinetobacter sp. strain WCHAc010005.</title>
        <authorList>
            <person name="Hu Y."/>
            <person name="Long H."/>
            <person name="Feng Y."/>
            <person name="Zong Z."/>
        </authorList>
    </citation>
    <scope>NUCLEOTIDE SEQUENCE [LARGE SCALE GENOMIC DNA]</scope>
    <source>
        <strain evidence="3">WCHAc010005</strain>
    </source>
</reference>
<dbReference type="Pfam" id="PF09995">
    <property type="entry name" value="MPAB_Lcp_cat"/>
    <property type="match status" value="1"/>
</dbReference>
<dbReference type="GO" id="GO:0016491">
    <property type="term" value="F:oxidoreductase activity"/>
    <property type="evidence" value="ECO:0007669"/>
    <property type="project" value="InterPro"/>
</dbReference>
<dbReference type="PANTHER" id="PTHR37539">
    <property type="entry name" value="SECRETED PROTEIN-RELATED"/>
    <property type="match status" value="1"/>
</dbReference>
<dbReference type="AlphaFoldDB" id="A0A3B7LU25"/>
<evidence type="ECO:0000259" key="1">
    <source>
        <dbReference type="Pfam" id="PF09995"/>
    </source>
</evidence>
<organism evidence="2 3">
    <name type="scientific">Acinetobacter chinensis</name>
    <dbReference type="NCBI Taxonomy" id="2004650"/>
    <lineage>
        <taxon>Bacteria</taxon>
        <taxon>Pseudomonadati</taxon>
        <taxon>Pseudomonadota</taxon>
        <taxon>Gammaproteobacteria</taxon>
        <taxon>Moraxellales</taxon>
        <taxon>Moraxellaceae</taxon>
        <taxon>Acinetobacter</taxon>
    </lineage>
</organism>
<dbReference type="KEGG" id="achi:CDG60_01700"/>
<dbReference type="InterPro" id="IPR037473">
    <property type="entry name" value="Lcp-like"/>
</dbReference>
<dbReference type="PANTHER" id="PTHR37539:SF1">
    <property type="entry name" value="ER-BOUND OXYGENASE MPAB_MPAB'_RUBBER OXYGENASE CATALYTIC DOMAIN-CONTAINING PROTEIN"/>
    <property type="match status" value="1"/>
</dbReference>
<dbReference type="EMBL" id="CP032134">
    <property type="protein sequence ID" value="AXY55434.1"/>
    <property type="molecule type" value="Genomic_DNA"/>
</dbReference>
<dbReference type="InterPro" id="IPR018713">
    <property type="entry name" value="MPAB/Lcp_cat_dom"/>
</dbReference>
<gene>
    <name evidence="2" type="ORF">CDG60_01700</name>
</gene>
<dbReference type="Proteomes" id="UP000263753">
    <property type="component" value="Chromosome"/>
</dbReference>